<evidence type="ECO:0000256" key="2">
    <source>
        <dbReference type="SAM" id="SignalP"/>
    </source>
</evidence>
<feature type="signal peptide" evidence="2">
    <location>
        <begin position="1"/>
        <end position="26"/>
    </location>
</feature>
<evidence type="ECO:0000313" key="3">
    <source>
        <dbReference type="EMBL" id="AYQ56675.1"/>
    </source>
</evidence>
<evidence type="ECO:0000256" key="1">
    <source>
        <dbReference type="SAM" id="Phobius"/>
    </source>
</evidence>
<organism evidence="3 4">
    <name type="scientific">Bathymodiolus thermophilus thioautotrophic gill symbiont</name>
    <dbReference type="NCBI Taxonomy" id="2360"/>
    <lineage>
        <taxon>Bacteria</taxon>
        <taxon>Pseudomonadati</taxon>
        <taxon>Pseudomonadota</taxon>
        <taxon>Gammaproteobacteria</taxon>
        <taxon>sulfur-oxidizing symbionts</taxon>
    </lineage>
</organism>
<feature type="transmembrane region" description="Helical" evidence="1">
    <location>
        <begin position="42"/>
        <end position="60"/>
    </location>
</feature>
<sequence length="221" mass="25079" precursor="true">MNFDMKNTVKTLFIILSILTTGATLAVEHNVAPHSRAATDVVGPPNIAAFNIMTNALLALKKLRDQKRVTPENIEALIKAELLPYIAIDVAVRLTLKEHWSALNNQQKKAFQQYITKSLINDYAGILSTYDQLNNIKISTDPKIKRKGNKAIIKLFISFDKNQNPLKVTLKMIRLNHWRVYDLVFSGVSLIKNYKAQFSSHIKRKGLNSLIKKINKKLKNV</sequence>
<evidence type="ECO:0008006" key="5">
    <source>
        <dbReference type="Google" id="ProtNLM"/>
    </source>
</evidence>
<keyword evidence="1" id="KW-0812">Transmembrane</keyword>
<protein>
    <recommendedName>
        <fullName evidence="5">Toluene tolerance protein</fullName>
    </recommendedName>
</protein>
<evidence type="ECO:0000313" key="4">
    <source>
        <dbReference type="Proteomes" id="UP000278334"/>
    </source>
</evidence>
<dbReference type="InterPro" id="IPR042245">
    <property type="entry name" value="Tgt2/MlaC_sf"/>
</dbReference>
<dbReference type="Gene3D" id="3.10.450.710">
    <property type="entry name" value="Tgt2/MlaC"/>
    <property type="match status" value="1"/>
</dbReference>
<keyword evidence="2" id="KW-0732">Signal</keyword>
<accession>A0A3G3ILK1</accession>
<reference evidence="3 4" key="1">
    <citation type="submission" date="2017-11" db="EMBL/GenBank/DDBJ databases">
        <title>Genome sequence of the bacterial symbiont EPR9N from a vent mussel Bathymodiolus thermophilus.</title>
        <authorList>
            <person name="Won Y.-J."/>
        </authorList>
    </citation>
    <scope>NUCLEOTIDE SEQUENCE [LARGE SCALE GENOMIC DNA]</scope>
    <source>
        <strain evidence="3 4">EPR9N</strain>
    </source>
</reference>
<dbReference type="PANTHER" id="PTHR36573:SF1">
    <property type="entry name" value="INTERMEMBRANE PHOSPHOLIPID TRANSPORT SYSTEM BINDING PROTEIN MLAC"/>
    <property type="match status" value="1"/>
</dbReference>
<dbReference type="KEGG" id="bthg:MS2017_0956"/>
<dbReference type="PANTHER" id="PTHR36573">
    <property type="entry name" value="INTERMEMBRANE PHOSPHOLIPID TRANSPORT SYSTEM BINDING PROTEIN MLAC"/>
    <property type="match status" value="1"/>
</dbReference>
<dbReference type="RefSeq" id="WP_241832129.1">
    <property type="nucleotide sequence ID" value="NZ_MIQH01000553.1"/>
</dbReference>
<name>A0A3G3ILK1_9GAMM</name>
<keyword evidence="1" id="KW-1133">Transmembrane helix</keyword>
<dbReference type="Pfam" id="PF05494">
    <property type="entry name" value="MlaC"/>
    <property type="match status" value="1"/>
</dbReference>
<gene>
    <name evidence="3" type="ORF">MS2017_0956</name>
</gene>
<proteinExistence type="predicted"/>
<dbReference type="Proteomes" id="UP000278334">
    <property type="component" value="Chromosome"/>
</dbReference>
<dbReference type="InterPro" id="IPR008869">
    <property type="entry name" value="MlaC/ttg2D"/>
</dbReference>
<keyword evidence="1" id="KW-0472">Membrane</keyword>
<feature type="chain" id="PRO_5018272025" description="Toluene tolerance protein" evidence="2">
    <location>
        <begin position="27"/>
        <end position="221"/>
    </location>
</feature>
<dbReference type="AlphaFoldDB" id="A0A3G3ILK1"/>
<dbReference type="EMBL" id="CP024634">
    <property type="protein sequence ID" value="AYQ56675.1"/>
    <property type="molecule type" value="Genomic_DNA"/>
</dbReference>